<dbReference type="Proteomes" id="UP000324800">
    <property type="component" value="Unassembled WGS sequence"/>
</dbReference>
<reference evidence="6 7" key="1">
    <citation type="submission" date="2019-03" db="EMBL/GenBank/DDBJ databases">
        <title>Single cell metagenomics reveals metabolic interactions within the superorganism composed of flagellate Streblomastix strix and complex community of Bacteroidetes bacteria on its surface.</title>
        <authorList>
            <person name="Treitli S.C."/>
            <person name="Kolisko M."/>
            <person name="Husnik F."/>
            <person name="Keeling P."/>
            <person name="Hampl V."/>
        </authorList>
    </citation>
    <scope>NUCLEOTIDE SEQUENCE [LARGE SCALE GENOMIC DNA]</scope>
    <source>
        <strain evidence="6">ST1C</strain>
    </source>
</reference>
<dbReference type="InterPro" id="IPR036390">
    <property type="entry name" value="WH_DNA-bd_sf"/>
</dbReference>
<dbReference type="PROSITE" id="PS50250">
    <property type="entry name" value="PCI"/>
    <property type="match status" value="1"/>
</dbReference>
<gene>
    <name evidence="6" type="ORF">EZS28_009949</name>
</gene>
<dbReference type="SMART" id="SM00088">
    <property type="entry name" value="PINT"/>
    <property type="match status" value="1"/>
</dbReference>
<dbReference type="InterPro" id="IPR040134">
    <property type="entry name" value="PSMD12/CSN4"/>
</dbReference>
<sequence>MSRISSRLTVIQKQGLSEKIQSYKSLVSNIMDKPNAPELIETFKFIISTEASNVASAIVDTYINQMGVLNQDLQTTVGEEILTAIGKVSTSAFNTALFKLREYMMNIYNTQPGKESRIFDLLNANADIAQSGDLESQLRLYANLSLLYLQSQKVKDLKSYSPEDLKANDTFNKAVDLFQKAGMTFLQLQDQDNQTRQTTSKRKKDVKHELCDAIISELYGNFQQAADKYYEVSTVIISPVEADGYLKKAITSAILAQPSERRSRLISNLYKDERSGDEKKIDKKLAKVLEKIFLQQLVVEKEDNATLEQALDKRIVPHLKKAILKHNIVAISVLYDTISISQLGQLLSETSDETERTVAELISDGIIDGSISQLDDMILFKNQNAILSEWDANIAALCNGLNSTYEILLRDGIVSKEQVKARIQKDDNVNKKESVKEKQKEKEKENPNSRELIGSTSNLGISDAQKKGSKEGHSEKEKSNQDSKSSLPAQTQSQTKIQTKTQGKPDEKK</sequence>
<evidence type="ECO:0000313" key="6">
    <source>
        <dbReference type="EMBL" id="KAA6394526.1"/>
    </source>
</evidence>
<protein>
    <recommendedName>
        <fullName evidence="2">COP9 signalosome complex subunit 4</fullName>
    </recommendedName>
</protein>
<dbReference type="PANTHER" id="PTHR10855">
    <property type="entry name" value="26S PROTEASOME NON-ATPASE REGULATORY SUBUNIT 12/COP9 SIGNALOSOME COMPLEX SUBUNIT 4"/>
    <property type="match status" value="1"/>
</dbReference>
<feature type="region of interest" description="Disordered" evidence="4">
    <location>
        <begin position="420"/>
        <end position="509"/>
    </location>
</feature>
<feature type="domain" description="PCI" evidence="5">
    <location>
        <begin position="221"/>
        <end position="385"/>
    </location>
</feature>
<comment type="similarity">
    <text evidence="1">Belongs to the CSN4 family.</text>
</comment>
<name>A0A5J4WII7_9EUKA</name>
<evidence type="ECO:0000259" key="5">
    <source>
        <dbReference type="PROSITE" id="PS50250"/>
    </source>
</evidence>
<evidence type="ECO:0000256" key="4">
    <source>
        <dbReference type="SAM" id="MobiDB-lite"/>
    </source>
</evidence>
<dbReference type="InterPro" id="IPR000717">
    <property type="entry name" value="PCI_dom"/>
</dbReference>
<feature type="compositionally biased region" description="Basic and acidic residues" evidence="4">
    <location>
        <begin position="464"/>
        <end position="481"/>
    </location>
</feature>
<evidence type="ECO:0000256" key="3">
    <source>
        <dbReference type="ARBA" id="ARBA00022790"/>
    </source>
</evidence>
<evidence type="ECO:0000256" key="2">
    <source>
        <dbReference type="ARBA" id="ARBA00014881"/>
    </source>
</evidence>
<dbReference type="PANTHER" id="PTHR10855:SF2">
    <property type="entry name" value="COP9 SIGNALOSOME COMPLEX SUBUNIT 4"/>
    <property type="match status" value="1"/>
</dbReference>
<dbReference type="AlphaFoldDB" id="A0A5J4WII7"/>
<dbReference type="GO" id="GO:0008180">
    <property type="term" value="C:COP9 signalosome"/>
    <property type="evidence" value="ECO:0007669"/>
    <property type="project" value="UniProtKB-KW"/>
</dbReference>
<comment type="caution">
    <text evidence="6">The sequence shown here is derived from an EMBL/GenBank/DDBJ whole genome shotgun (WGS) entry which is preliminary data.</text>
</comment>
<dbReference type="GO" id="GO:0005829">
    <property type="term" value="C:cytosol"/>
    <property type="evidence" value="ECO:0007669"/>
    <property type="project" value="TreeGrafter"/>
</dbReference>
<keyword evidence="3" id="KW-0736">Signalosome</keyword>
<dbReference type="Gene3D" id="1.10.10.10">
    <property type="entry name" value="Winged helix-like DNA-binding domain superfamily/Winged helix DNA-binding domain"/>
    <property type="match status" value="1"/>
</dbReference>
<dbReference type="EMBL" id="SNRW01001921">
    <property type="protein sequence ID" value="KAA6394526.1"/>
    <property type="molecule type" value="Genomic_DNA"/>
</dbReference>
<accession>A0A5J4WII7</accession>
<evidence type="ECO:0000313" key="7">
    <source>
        <dbReference type="Proteomes" id="UP000324800"/>
    </source>
</evidence>
<proteinExistence type="inferred from homology"/>
<dbReference type="OrthoDB" id="295656at2759"/>
<dbReference type="Pfam" id="PF01399">
    <property type="entry name" value="PCI"/>
    <property type="match status" value="1"/>
</dbReference>
<feature type="compositionally biased region" description="Low complexity" evidence="4">
    <location>
        <begin position="490"/>
        <end position="502"/>
    </location>
</feature>
<evidence type="ECO:0000256" key="1">
    <source>
        <dbReference type="ARBA" id="ARBA00010417"/>
    </source>
</evidence>
<feature type="compositionally biased region" description="Basic and acidic residues" evidence="4">
    <location>
        <begin position="420"/>
        <end position="448"/>
    </location>
</feature>
<dbReference type="SUPFAM" id="SSF46785">
    <property type="entry name" value="Winged helix' DNA-binding domain"/>
    <property type="match status" value="1"/>
</dbReference>
<organism evidence="6 7">
    <name type="scientific">Streblomastix strix</name>
    <dbReference type="NCBI Taxonomy" id="222440"/>
    <lineage>
        <taxon>Eukaryota</taxon>
        <taxon>Metamonada</taxon>
        <taxon>Preaxostyla</taxon>
        <taxon>Oxymonadida</taxon>
        <taxon>Streblomastigidae</taxon>
        <taxon>Streblomastix</taxon>
    </lineage>
</organism>
<dbReference type="InterPro" id="IPR036388">
    <property type="entry name" value="WH-like_DNA-bd_sf"/>
</dbReference>